<reference evidence="11" key="1">
    <citation type="submission" date="2017-06" db="EMBL/GenBank/DDBJ databases">
        <authorList>
            <person name="Varghese N."/>
            <person name="Submissions S."/>
        </authorList>
    </citation>
    <scope>NUCLEOTIDE SEQUENCE [LARGE SCALE GENOMIC DNA]</scope>
    <source>
        <strain evidence="11">Ca-68</strain>
    </source>
</reference>
<dbReference type="InterPro" id="IPR005746">
    <property type="entry name" value="Thioredoxin"/>
</dbReference>
<feature type="active site" description="Nucleophile" evidence="7">
    <location>
        <position position="30"/>
    </location>
</feature>
<evidence type="ECO:0000256" key="3">
    <source>
        <dbReference type="ARBA" id="ARBA00022982"/>
    </source>
</evidence>
<dbReference type="OrthoDB" id="9790390at2"/>
<proteinExistence type="inferred from homology"/>
<dbReference type="InterPro" id="IPR017937">
    <property type="entry name" value="Thioredoxin_CS"/>
</dbReference>
<keyword evidence="5 8" id="KW-0676">Redox-active center</keyword>
<evidence type="ECO:0000256" key="7">
    <source>
        <dbReference type="PIRSR" id="PIRSR000077-1"/>
    </source>
</evidence>
<dbReference type="InterPro" id="IPR036249">
    <property type="entry name" value="Thioredoxin-like_sf"/>
</dbReference>
<feature type="site" description="Contributes to redox potential value" evidence="7">
    <location>
        <position position="32"/>
    </location>
</feature>
<evidence type="ECO:0000313" key="10">
    <source>
        <dbReference type="EMBL" id="SNR74017.1"/>
    </source>
</evidence>
<sequence length="121" mass="13644">MAVQHLNKGNFKQAIEGNAFVIVDFWAPWCEPCMSFSPTFEAASDVHSEIVFAMVNIDESPEIAQYFNVKQIPAVMPIRNQVVVDAQVGDMTARELDEAIAAWGEFDVTEIDRYFKEKQAV</sequence>
<keyword evidence="11" id="KW-1185">Reference proteome</keyword>
<evidence type="ECO:0000313" key="11">
    <source>
        <dbReference type="Proteomes" id="UP000198305"/>
    </source>
</evidence>
<feature type="domain" description="Thioredoxin" evidence="9">
    <location>
        <begin position="1"/>
        <end position="120"/>
    </location>
</feature>
<evidence type="ECO:0000256" key="5">
    <source>
        <dbReference type="ARBA" id="ARBA00023284"/>
    </source>
</evidence>
<organism evidence="10 11">
    <name type="scientific">Methylobacillus rhizosphaerae</name>
    <dbReference type="NCBI Taxonomy" id="551994"/>
    <lineage>
        <taxon>Bacteria</taxon>
        <taxon>Pseudomonadati</taxon>
        <taxon>Pseudomonadota</taxon>
        <taxon>Betaproteobacteria</taxon>
        <taxon>Nitrosomonadales</taxon>
        <taxon>Methylophilaceae</taxon>
        <taxon>Methylobacillus</taxon>
    </lineage>
</organism>
<dbReference type="PANTHER" id="PTHR45663:SF40">
    <property type="entry name" value="THIOREDOXIN 2"/>
    <property type="match status" value="1"/>
</dbReference>
<dbReference type="SUPFAM" id="SSF52833">
    <property type="entry name" value="Thioredoxin-like"/>
    <property type="match status" value="1"/>
</dbReference>
<feature type="active site" description="Nucleophile" evidence="7">
    <location>
        <position position="33"/>
    </location>
</feature>
<dbReference type="Proteomes" id="UP000198305">
    <property type="component" value="Unassembled WGS sequence"/>
</dbReference>
<gene>
    <name evidence="10" type="ORF">SAMN05192560_0801</name>
</gene>
<evidence type="ECO:0000256" key="1">
    <source>
        <dbReference type="ARBA" id="ARBA00008987"/>
    </source>
</evidence>
<dbReference type="Gene3D" id="3.40.30.10">
    <property type="entry name" value="Glutaredoxin"/>
    <property type="match status" value="1"/>
</dbReference>
<feature type="site" description="Deprotonates C-terminal active site Cys" evidence="7">
    <location>
        <position position="24"/>
    </location>
</feature>
<evidence type="ECO:0000256" key="6">
    <source>
        <dbReference type="PIRNR" id="PIRNR000077"/>
    </source>
</evidence>
<comment type="similarity">
    <text evidence="1 6">Belongs to the thioredoxin family.</text>
</comment>
<dbReference type="PROSITE" id="PS00194">
    <property type="entry name" value="THIOREDOXIN_1"/>
    <property type="match status" value="1"/>
</dbReference>
<keyword evidence="3" id="KW-0249">Electron transport</keyword>
<dbReference type="InterPro" id="IPR013766">
    <property type="entry name" value="Thioredoxin_domain"/>
</dbReference>
<name>A0A238YS97_9PROT</name>
<evidence type="ECO:0000256" key="8">
    <source>
        <dbReference type="PIRSR" id="PIRSR000077-4"/>
    </source>
</evidence>
<feature type="disulfide bond" description="Redox-active" evidence="8">
    <location>
        <begin position="30"/>
        <end position="33"/>
    </location>
</feature>
<dbReference type="GO" id="GO:0015035">
    <property type="term" value="F:protein-disulfide reductase activity"/>
    <property type="evidence" value="ECO:0007669"/>
    <property type="project" value="InterPro"/>
</dbReference>
<evidence type="ECO:0000256" key="2">
    <source>
        <dbReference type="ARBA" id="ARBA00022448"/>
    </source>
</evidence>
<dbReference type="RefSeq" id="WP_089374939.1">
    <property type="nucleotide sequence ID" value="NZ_FZOA01000003.1"/>
</dbReference>
<dbReference type="EMBL" id="FZOA01000003">
    <property type="protein sequence ID" value="SNR74017.1"/>
    <property type="molecule type" value="Genomic_DNA"/>
</dbReference>
<keyword evidence="2" id="KW-0813">Transport</keyword>
<protein>
    <recommendedName>
        <fullName evidence="6">Thioredoxin</fullName>
    </recommendedName>
</protein>
<feature type="site" description="Contributes to redox potential value" evidence="7">
    <location>
        <position position="31"/>
    </location>
</feature>
<dbReference type="Pfam" id="PF00085">
    <property type="entry name" value="Thioredoxin"/>
    <property type="match status" value="1"/>
</dbReference>
<evidence type="ECO:0000259" key="9">
    <source>
        <dbReference type="PROSITE" id="PS51352"/>
    </source>
</evidence>
<accession>A0A238YS97</accession>
<dbReference type="GO" id="GO:0005829">
    <property type="term" value="C:cytosol"/>
    <property type="evidence" value="ECO:0007669"/>
    <property type="project" value="TreeGrafter"/>
</dbReference>
<keyword evidence="4 8" id="KW-1015">Disulfide bond</keyword>
<dbReference type="AlphaFoldDB" id="A0A238YS97"/>
<dbReference type="PROSITE" id="PS51352">
    <property type="entry name" value="THIOREDOXIN_2"/>
    <property type="match status" value="1"/>
</dbReference>
<dbReference type="PANTHER" id="PTHR45663">
    <property type="entry name" value="GEO12009P1"/>
    <property type="match status" value="1"/>
</dbReference>
<evidence type="ECO:0000256" key="4">
    <source>
        <dbReference type="ARBA" id="ARBA00023157"/>
    </source>
</evidence>
<dbReference type="PIRSF" id="PIRSF000077">
    <property type="entry name" value="Thioredoxin"/>
    <property type="match status" value="1"/>
</dbReference>
<dbReference type="CDD" id="cd02947">
    <property type="entry name" value="TRX_family"/>
    <property type="match status" value="1"/>
</dbReference>